<protein>
    <recommendedName>
        <fullName evidence="1">FecR protein domain-containing protein</fullName>
    </recommendedName>
</protein>
<evidence type="ECO:0000313" key="2">
    <source>
        <dbReference type="EMBL" id="SFV74659.1"/>
    </source>
</evidence>
<dbReference type="PANTHER" id="PTHR38731">
    <property type="entry name" value="LIPL45-RELATED LIPOPROTEIN-RELATED"/>
    <property type="match status" value="1"/>
</dbReference>
<dbReference type="InterPro" id="IPR006860">
    <property type="entry name" value="FecR"/>
</dbReference>
<dbReference type="Gene3D" id="2.60.120.1440">
    <property type="match status" value="1"/>
</dbReference>
<dbReference type="AlphaFoldDB" id="A0A1W1D203"/>
<dbReference type="Pfam" id="PF04773">
    <property type="entry name" value="FecR"/>
    <property type="match status" value="1"/>
</dbReference>
<proteinExistence type="predicted"/>
<name>A0A1W1D203_9ZZZZ</name>
<evidence type="ECO:0000259" key="1">
    <source>
        <dbReference type="Pfam" id="PF04773"/>
    </source>
</evidence>
<organism evidence="2">
    <name type="scientific">hydrothermal vent metagenome</name>
    <dbReference type="NCBI Taxonomy" id="652676"/>
    <lineage>
        <taxon>unclassified sequences</taxon>
        <taxon>metagenomes</taxon>
        <taxon>ecological metagenomes</taxon>
    </lineage>
</organism>
<sequence length="232" mass="26095">MRLFLAIIAIFAFINASASIGIVKDVNGRVKLKKHDSIKKIRVKVGTEIDYGDLVVTAKKATAVLHLKDGSNIVLAPNSSIYFGSYTSAEQKSGKIYYKMSSRDAKHALKIKTQFAIIGIKGTTFVINEEKNALVLKEGLIGVESIKGEFNLYRKKVLDEFKSYMAKEMQGFAKFEKDSGYEPPIKTKSFDLTAGKRVIFGADNRVNEDFLDTEDKKTFSIFESILKRHYRE</sequence>
<feature type="domain" description="FecR protein" evidence="1">
    <location>
        <begin position="54"/>
        <end position="134"/>
    </location>
</feature>
<gene>
    <name evidence="2" type="ORF">MNB_SM-3-550</name>
</gene>
<accession>A0A1W1D203</accession>
<dbReference type="EMBL" id="FPHP01000002">
    <property type="protein sequence ID" value="SFV74659.1"/>
    <property type="molecule type" value="Genomic_DNA"/>
</dbReference>
<reference evidence="2" key="1">
    <citation type="submission" date="2016-10" db="EMBL/GenBank/DDBJ databases">
        <authorList>
            <person name="de Groot N.N."/>
        </authorList>
    </citation>
    <scope>NUCLEOTIDE SEQUENCE</scope>
</reference>